<dbReference type="AlphaFoldDB" id="A0AA35V9Y4"/>
<evidence type="ECO:0000256" key="1">
    <source>
        <dbReference type="SAM" id="MobiDB-lite"/>
    </source>
</evidence>
<protein>
    <submittedName>
        <fullName evidence="2">Uncharacterized protein</fullName>
    </submittedName>
</protein>
<sequence length="112" mass="12336">MGGIPPPPPPPSSPSSSPPPSAEALVEDTKNPKHLTPEMLIIKAENRLERVEIEPRKNVFGRITSHLKHSEVDWSVTIDQFSHGKWNGPSRAAFPNPQTHGNITLVNLVFAY</sequence>
<reference evidence="2" key="1">
    <citation type="submission" date="2023-01" db="EMBL/GenBank/DDBJ databases">
        <authorList>
            <person name="Piombo E."/>
        </authorList>
    </citation>
    <scope>NUCLEOTIDE SEQUENCE</scope>
</reference>
<evidence type="ECO:0000313" key="3">
    <source>
        <dbReference type="Proteomes" id="UP001160390"/>
    </source>
</evidence>
<accession>A0AA35V9Y4</accession>
<evidence type="ECO:0000313" key="2">
    <source>
        <dbReference type="EMBL" id="CAI6098950.1"/>
    </source>
</evidence>
<name>A0AA35V9Y4_9HYPO</name>
<comment type="caution">
    <text evidence="2">The sequence shown here is derived from an EMBL/GenBank/DDBJ whole genome shotgun (WGS) entry which is preliminary data.</text>
</comment>
<feature type="non-terminal residue" evidence="2">
    <location>
        <position position="112"/>
    </location>
</feature>
<feature type="compositionally biased region" description="Pro residues" evidence="1">
    <location>
        <begin position="1"/>
        <end position="21"/>
    </location>
</feature>
<gene>
    <name evidence="2" type="ORF">CCHLO57077_00002938</name>
</gene>
<organism evidence="2 3">
    <name type="scientific">Clonostachys chloroleuca</name>
    <dbReference type="NCBI Taxonomy" id="1926264"/>
    <lineage>
        <taxon>Eukaryota</taxon>
        <taxon>Fungi</taxon>
        <taxon>Dikarya</taxon>
        <taxon>Ascomycota</taxon>
        <taxon>Pezizomycotina</taxon>
        <taxon>Sordariomycetes</taxon>
        <taxon>Hypocreomycetidae</taxon>
        <taxon>Hypocreales</taxon>
        <taxon>Bionectriaceae</taxon>
        <taxon>Clonostachys</taxon>
    </lineage>
</organism>
<keyword evidence="3" id="KW-1185">Reference proteome</keyword>
<dbReference type="EMBL" id="CABFNP030001299">
    <property type="protein sequence ID" value="CAI6098950.1"/>
    <property type="molecule type" value="Genomic_DNA"/>
</dbReference>
<dbReference type="Proteomes" id="UP001160390">
    <property type="component" value="Unassembled WGS sequence"/>
</dbReference>
<proteinExistence type="predicted"/>
<feature type="region of interest" description="Disordered" evidence="1">
    <location>
        <begin position="1"/>
        <end position="35"/>
    </location>
</feature>